<gene>
    <name evidence="2" type="ORF">KQI88_00515</name>
</gene>
<protein>
    <recommendedName>
        <fullName evidence="4">DUF5666 domain-containing protein</fullName>
    </recommendedName>
</protein>
<evidence type="ECO:0000313" key="2">
    <source>
        <dbReference type="EMBL" id="MBU5674897.1"/>
    </source>
</evidence>
<dbReference type="EMBL" id="JAHLQK010000001">
    <property type="protein sequence ID" value="MBU5674897.1"/>
    <property type="molecule type" value="Genomic_DNA"/>
</dbReference>
<feature type="chain" id="PRO_5046465197" description="DUF5666 domain-containing protein" evidence="1">
    <location>
        <begin position="25"/>
        <end position="262"/>
    </location>
</feature>
<sequence length="262" mass="29169">MKRILSTALLLTLSSSLIATPVFANEANQNVKPTNVLYANQEMDLHVLEGTIKDIREFDLVVEDSEGKEYVVPILGFKNLEEYQAANVQVGQKVLLKGIDLSESKPGILVKAIHADDTINLDTNDLEVIETEEFRDKVISNLKITKQLDTEAVTAIDEADLDDMKTKNSGPIRIKLKSDFDENKVQELRNIDILEKGKNISSEDQVQFGKAVMIDSEGTEGMAVKVTPFSDNMFIPQEITINEVTIKLPMMTKSIETAKTIN</sequence>
<dbReference type="Proteomes" id="UP000779508">
    <property type="component" value="Unassembled WGS sequence"/>
</dbReference>
<keyword evidence="1" id="KW-0732">Signal</keyword>
<evidence type="ECO:0000256" key="1">
    <source>
        <dbReference type="SAM" id="SignalP"/>
    </source>
</evidence>
<comment type="caution">
    <text evidence="2">The sequence shown here is derived from an EMBL/GenBank/DDBJ whole genome shotgun (WGS) entry which is preliminary data.</text>
</comment>
<keyword evidence="3" id="KW-1185">Reference proteome</keyword>
<dbReference type="RefSeq" id="WP_216414415.1">
    <property type="nucleotide sequence ID" value="NZ_JAHLQK010000001.1"/>
</dbReference>
<accession>A0ABS6FZK1</accession>
<organism evidence="2 3">
    <name type="scientific">Alkaliphilus flagellatus</name>
    <dbReference type="NCBI Taxonomy" id="2841507"/>
    <lineage>
        <taxon>Bacteria</taxon>
        <taxon>Bacillati</taxon>
        <taxon>Bacillota</taxon>
        <taxon>Clostridia</taxon>
        <taxon>Peptostreptococcales</taxon>
        <taxon>Natronincolaceae</taxon>
        <taxon>Alkaliphilus</taxon>
    </lineage>
</organism>
<evidence type="ECO:0008006" key="4">
    <source>
        <dbReference type="Google" id="ProtNLM"/>
    </source>
</evidence>
<feature type="signal peptide" evidence="1">
    <location>
        <begin position="1"/>
        <end position="24"/>
    </location>
</feature>
<proteinExistence type="predicted"/>
<name>A0ABS6FZK1_9FIRM</name>
<reference evidence="2 3" key="1">
    <citation type="submission" date="2021-06" db="EMBL/GenBank/DDBJ databases">
        <authorList>
            <person name="Sun Q."/>
            <person name="Li D."/>
        </authorList>
    </citation>
    <scope>NUCLEOTIDE SEQUENCE [LARGE SCALE GENOMIC DNA]</scope>
    <source>
        <strain evidence="2 3">MSJ-5</strain>
    </source>
</reference>
<evidence type="ECO:0000313" key="3">
    <source>
        <dbReference type="Proteomes" id="UP000779508"/>
    </source>
</evidence>